<dbReference type="EMBL" id="FOWW01000018">
    <property type="protein sequence ID" value="SFQ74608.1"/>
    <property type="molecule type" value="Genomic_DNA"/>
</dbReference>
<proteinExistence type="predicted"/>
<keyword evidence="2" id="KW-1185">Reference proteome</keyword>
<accession>A0A1I6B0Z0</accession>
<dbReference type="OrthoDB" id="4578443at2"/>
<name>A0A1I6B0Z0_9PSEU</name>
<protein>
    <submittedName>
        <fullName evidence="1">Uncharacterized protein</fullName>
    </submittedName>
</protein>
<dbReference type="STRING" id="587909.SAMN05421810_11815"/>
<gene>
    <name evidence="1" type="ORF">SAMN05421810_11815</name>
</gene>
<sequence length="267" mass="29428">MAPFELHTAHIDGLVNAGLQFGVIATLDDATLAGQMLLQQHHRSIGVLRDHDDPPDYTAALADHTFHAVAVLSLLDCYEYQSDETADWNTSPAHAWTSRLRDEVLSRLPAEAKARVRYGSLSVPAYPLLPAYTDTPWGVTALEQIPGIEDGTVEIPVVRKGLPAEILTGPIHCPNGGLSSRVRHVTILGLGQDRELPAFARLREPSDQAPGVYLLFEHGRYVARPADAPPGMWFAASGAFIHTGDWRWRELIGHRLPIPLHDHHPER</sequence>
<dbReference type="Proteomes" id="UP000198727">
    <property type="component" value="Unassembled WGS sequence"/>
</dbReference>
<dbReference type="RefSeq" id="WP_092537137.1">
    <property type="nucleotide sequence ID" value="NZ_FOWW01000018.1"/>
</dbReference>
<evidence type="ECO:0000313" key="2">
    <source>
        <dbReference type="Proteomes" id="UP000198727"/>
    </source>
</evidence>
<organism evidence="1 2">
    <name type="scientific">Amycolatopsis arida</name>
    <dbReference type="NCBI Taxonomy" id="587909"/>
    <lineage>
        <taxon>Bacteria</taxon>
        <taxon>Bacillati</taxon>
        <taxon>Actinomycetota</taxon>
        <taxon>Actinomycetes</taxon>
        <taxon>Pseudonocardiales</taxon>
        <taxon>Pseudonocardiaceae</taxon>
        <taxon>Amycolatopsis</taxon>
    </lineage>
</organism>
<evidence type="ECO:0000313" key="1">
    <source>
        <dbReference type="EMBL" id="SFQ74608.1"/>
    </source>
</evidence>
<dbReference type="AlphaFoldDB" id="A0A1I6B0Z0"/>
<reference evidence="2" key="1">
    <citation type="submission" date="2016-10" db="EMBL/GenBank/DDBJ databases">
        <authorList>
            <person name="Varghese N."/>
            <person name="Submissions S."/>
        </authorList>
    </citation>
    <scope>NUCLEOTIDE SEQUENCE [LARGE SCALE GENOMIC DNA]</scope>
    <source>
        <strain evidence="2">CGMCC 4.5579</strain>
    </source>
</reference>